<evidence type="ECO:0000313" key="1">
    <source>
        <dbReference type="EMBL" id="GER57294.1"/>
    </source>
</evidence>
<dbReference type="OrthoDB" id="749576at2759"/>
<dbReference type="EMBL" id="BKCP01013181">
    <property type="protein sequence ID" value="GER57294.1"/>
    <property type="molecule type" value="Genomic_DNA"/>
</dbReference>
<dbReference type="GO" id="GO:0016301">
    <property type="term" value="F:kinase activity"/>
    <property type="evidence" value="ECO:0007669"/>
    <property type="project" value="UniProtKB-KW"/>
</dbReference>
<organism evidence="1 2">
    <name type="scientific">Striga asiatica</name>
    <name type="common">Asiatic witchweed</name>
    <name type="synonym">Buchnera asiatica</name>
    <dbReference type="NCBI Taxonomy" id="4170"/>
    <lineage>
        <taxon>Eukaryota</taxon>
        <taxon>Viridiplantae</taxon>
        <taxon>Streptophyta</taxon>
        <taxon>Embryophyta</taxon>
        <taxon>Tracheophyta</taxon>
        <taxon>Spermatophyta</taxon>
        <taxon>Magnoliopsida</taxon>
        <taxon>eudicotyledons</taxon>
        <taxon>Gunneridae</taxon>
        <taxon>Pentapetalae</taxon>
        <taxon>asterids</taxon>
        <taxon>lamiids</taxon>
        <taxon>Lamiales</taxon>
        <taxon>Orobanchaceae</taxon>
        <taxon>Buchnereae</taxon>
        <taxon>Striga</taxon>
    </lineage>
</organism>
<evidence type="ECO:0000313" key="2">
    <source>
        <dbReference type="Proteomes" id="UP000325081"/>
    </source>
</evidence>
<gene>
    <name evidence="1" type="ORF">STAS_35107</name>
</gene>
<accession>A0A5A7RJG1</accession>
<reference evidence="2" key="1">
    <citation type="journal article" date="2019" name="Curr. Biol.">
        <title>Genome Sequence of Striga asiatica Provides Insight into the Evolution of Plant Parasitism.</title>
        <authorList>
            <person name="Yoshida S."/>
            <person name="Kim S."/>
            <person name="Wafula E.K."/>
            <person name="Tanskanen J."/>
            <person name="Kim Y.M."/>
            <person name="Honaas L."/>
            <person name="Yang Z."/>
            <person name="Spallek T."/>
            <person name="Conn C.E."/>
            <person name="Ichihashi Y."/>
            <person name="Cheong K."/>
            <person name="Cui S."/>
            <person name="Der J.P."/>
            <person name="Gundlach H."/>
            <person name="Jiao Y."/>
            <person name="Hori C."/>
            <person name="Ishida J.K."/>
            <person name="Kasahara H."/>
            <person name="Kiba T."/>
            <person name="Kim M.S."/>
            <person name="Koo N."/>
            <person name="Laohavisit A."/>
            <person name="Lee Y.H."/>
            <person name="Lumba S."/>
            <person name="McCourt P."/>
            <person name="Mortimer J.C."/>
            <person name="Mutuku J.M."/>
            <person name="Nomura T."/>
            <person name="Sasaki-Sekimoto Y."/>
            <person name="Seto Y."/>
            <person name="Wang Y."/>
            <person name="Wakatake T."/>
            <person name="Sakakibara H."/>
            <person name="Demura T."/>
            <person name="Yamaguchi S."/>
            <person name="Yoneyama K."/>
            <person name="Manabe R.I."/>
            <person name="Nelson D.C."/>
            <person name="Schulman A.H."/>
            <person name="Timko M.P."/>
            <person name="dePamphilis C.W."/>
            <person name="Choi D."/>
            <person name="Shirasu K."/>
        </authorList>
    </citation>
    <scope>NUCLEOTIDE SEQUENCE [LARGE SCALE GENOMIC DNA]</scope>
    <source>
        <strain evidence="2">cv. UVA1</strain>
    </source>
</reference>
<keyword evidence="1" id="KW-0418">Kinase</keyword>
<name>A0A5A7RJG1_STRAF</name>
<dbReference type="Proteomes" id="UP000325081">
    <property type="component" value="Unassembled WGS sequence"/>
</dbReference>
<dbReference type="AlphaFoldDB" id="A0A5A7RJG1"/>
<proteinExistence type="predicted"/>
<protein>
    <submittedName>
        <fullName evidence="1">Serine/threonine-protein kinase TAO3</fullName>
    </submittedName>
</protein>
<dbReference type="PANTHER" id="PTHR35304">
    <property type="entry name" value="OS05G0120300 PROTEIN-RELATED"/>
    <property type="match status" value="1"/>
</dbReference>
<comment type="caution">
    <text evidence="1">The sequence shown here is derived from an EMBL/GenBank/DDBJ whole genome shotgun (WGS) entry which is preliminary data.</text>
</comment>
<keyword evidence="1" id="KW-0808">Transferase</keyword>
<keyword evidence="2" id="KW-1185">Reference proteome</keyword>
<sequence length="156" mass="17504">MSKSCISSCVSDTRNPIRVNYASLHKWPESDAEFVRSAAGRGGARPRSRVVDGISCRQMYLRSYTFTREEEGTIPEKAVKCFARVRERAAAAAAAAGRRTEEEVGLRRRRRRRKKRREGLRLPEVVVGKVKRLSCGAACTVFRRLLFCAASVDVVV</sequence>
<dbReference type="PANTHER" id="PTHR35304:SF6">
    <property type="entry name" value="AN ARABIDOPSIS THIALIANA CHROMOSOME BAC GENOMIC SEQUENCE"/>
    <property type="match status" value="1"/>
</dbReference>